<proteinExistence type="predicted"/>
<reference evidence="1" key="1">
    <citation type="journal article" date="2019" name="bioRxiv">
        <title>The Genome of the Zebra Mussel, Dreissena polymorpha: A Resource for Invasive Species Research.</title>
        <authorList>
            <person name="McCartney M.A."/>
            <person name="Auch B."/>
            <person name="Kono T."/>
            <person name="Mallez S."/>
            <person name="Zhang Y."/>
            <person name="Obille A."/>
            <person name="Becker A."/>
            <person name="Abrahante J.E."/>
            <person name="Garbe J."/>
            <person name="Badalamenti J.P."/>
            <person name="Herman A."/>
            <person name="Mangelson H."/>
            <person name="Liachko I."/>
            <person name="Sullivan S."/>
            <person name="Sone E.D."/>
            <person name="Koren S."/>
            <person name="Silverstein K.A.T."/>
            <person name="Beckman K.B."/>
            <person name="Gohl D.M."/>
        </authorList>
    </citation>
    <scope>NUCLEOTIDE SEQUENCE</scope>
    <source>
        <strain evidence="1">Duluth1</strain>
        <tissue evidence="1">Whole animal</tissue>
    </source>
</reference>
<evidence type="ECO:0000313" key="2">
    <source>
        <dbReference type="Proteomes" id="UP000828390"/>
    </source>
</evidence>
<dbReference type="EMBL" id="JAIWYP010000008">
    <property type="protein sequence ID" value="KAH3779718.1"/>
    <property type="molecule type" value="Genomic_DNA"/>
</dbReference>
<name>A0A9D4IQ31_DREPO</name>
<organism evidence="1 2">
    <name type="scientific">Dreissena polymorpha</name>
    <name type="common">Zebra mussel</name>
    <name type="synonym">Mytilus polymorpha</name>
    <dbReference type="NCBI Taxonomy" id="45954"/>
    <lineage>
        <taxon>Eukaryota</taxon>
        <taxon>Metazoa</taxon>
        <taxon>Spiralia</taxon>
        <taxon>Lophotrochozoa</taxon>
        <taxon>Mollusca</taxon>
        <taxon>Bivalvia</taxon>
        <taxon>Autobranchia</taxon>
        <taxon>Heteroconchia</taxon>
        <taxon>Euheterodonta</taxon>
        <taxon>Imparidentia</taxon>
        <taxon>Neoheterodontei</taxon>
        <taxon>Myida</taxon>
        <taxon>Dreissenoidea</taxon>
        <taxon>Dreissenidae</taxon>
        <taxon>Dreissena</taxon>
    </lineage>
</organism>
<keyword evidence="2" id="KW-1185">Reference proteome</keyword>
<gene>
    <name evidence="1" type="ORF">DPMN_157525</name>
</gene>
<dbReference type="AlphaFoldDB" id="A0A9D4IQ31"/>
<protein>
    <submittedName>
        <fullName evidence="1">Uncharacterized protein</fullName>
    </submittedName>
</protein>
<sequence>MRRAVDIRFSNGPVFHTRSTSLVEALLNPSAQTPPEQSTLPDGDMASVDAASSPCRILLYG</sequence>
<accession>A0A9D4IQ31</accession>
<evidence type="ECO:0000313" key="1">
    <source>
        <dbReference type="EMBL" id="KAH3779718.1"/>
    </source>
</evidence>
<dbReference type="Proteomes" id="UP000828390">
    <property type="component" value="Unassembled WGS sequence"/>
</dbReference>
<comment type="caution">
    <text evidence="1">The sequence shown here is derived from an EMBL/GenBank/DDBJ whole genome shotgun (WGS) entry which is preliminary data.</text>
</comment>
<reference evidence="1" key="2">
    <citation type="submission" date="2020-11" db="EMBL/GenBank/DDBJ databases">
        <authorList>
            <person name="McCartney M.A."/>
            <person name="Auch B."/>
            <person name="Kono T."/>
            <person name="Mallez S."/>
            <person name="Becker A."/>
            <person name="Gohl D.M."/>
            <person name="Silverstein K.A.T."/>
            <person name="Koren S."/>
            <person name="Bechman K.B."/>
            <person name="Herman A."/>
            <person name="Abrahante J.E."/>
            <person name="Garbe J."/>
        </authorList>
    </citation>
    <scope>NUCLEOTIDE SEQUENCE</scope>
    <source>
        <strain evidence="1">Duluth1</strain>
        <tissue evidence="1">Whole animal</tissue>
    </source>
</reference>